<dbReference type="InterPro" id="IPR050565">
    <property type="entry name" value="LYPA1-2/EST-like"/>
</dbReference>
<organism evidence="4 5">
    <name type="scientific">Paenibacillus validus</name>
    <dbReference type="NCBI Taxonomy" id="44253"/>
    <lineage>
        <taxon>Bacteria</taxon>
        <taxon>Bacillati</taxon>
        <taxon>Bacillota</taxon>
        <taxon>Bacilli</taxon>
        <taxon>Bacillales</taxon>
        <taxon>Paenibacillaceae</taxon>
        <taxon>Paenibacillus</taxon>
    </lineage>
</organism>
<dbReference type="InterPro" id="IPR029058">
    <property type="entry name" value="AB_hydrolase_fold"/>
</dbReference>
<protein>
    <submittedName>
        <fullName evidence="4">Phospholipase</fullName>
    </submittedName>
</protein>
<dbReference type="EMBL" id="WNZX01000001">
    <property type="protein sequence ID" value="MUG69245.1"/>
    <property type="molecule type" value="Genomic_DNA"/>
</dbReference>
<evidence type="ECO:0000313" key="4">
    <source>
        <dbReference type="EMBL" id="MUG69245.1"/>
    </source>
</evidence>
<name>A0A7X2Z7M7_9BACL</name>
<dbReference type="Pfam" id="PF02230">
    <property type="entry name" value="Abhydrolase_2"/>
    <property type="match status" value="1"/>
</dbReference>
<dbReference type="RefSeq" id="WP_155613793.1">
    <property type="nucleotide sequence ID" value="NZ_WNZX01000001.1"/>
</dbReference>
<dbReference type="PANTHER" id="PTHR10655">
    <property type="entry name" value="LYSOPHOSPHOLIPASE-RELATED"/>
    <property type="match status" value="1"/>
</dbReference>
<dbReference type="Gene3D" id="3.40.50.1820">
    <property type="entry name" value="alpha/beta hydrolase"/>
    <property type="match status" value="1"/>
</dbReference>
<dbReference type="PANTHER" id="PTHR10655:SF17">
    <property type="entry name" value="LYSOPHOSPHOLIPASE-LIKE PROTEIN 1"/>
    <property type="match status" value="1"/>
</dbReference>
<comment type="caution">
    <text evidence="4">The sequence shown here is derived from an EMBL/GenBank/DDBJ whole genome shotgun (WGS) entry which is preliminary data.</text>
</comment>
<evidence type="ECO:0000256" key="1">
    <source>
        <dbReference type="ARBA" id="ARBA00006499"/>
    </source>
</evidence>
<evidence type="ECO:0000259" key="3">
    <source>
        <dbReference type="Pfam" id="PF02230"/>
    </source>
</evidence>
<gene>
    <name evidence="4" type="ORF">GNP93_01000</name>
</gene>
<keyword evidence="2" id="KW-0378">Hydrolase</keyword>
<dbReference type="Proteomes" id="UP000450917">
    <property type="component" value="Unassembled WGS sequence"/>
</dbReference>
<dbReference type="AlphaFoldDB" id="A0A7X2Z7M7"/>
<dbReference type="InterPro" id="IPR003140">
    <property type="entry name" value="PLipase/COase/thioEstase"/>
</dbReference>
<reference evidence="4 5" key="1">
    <citation type="submission" date="2019-11" db="EMBL/GenBank/DDBJ databases">
        <title>Draft genome sequences of five Paenibacillus species of dairy origin.</title>
        <authorList>
            <person name="Olajide A.M."/>
            <person name="Chen S."/>
            <person name="Lapointe G."/>
        </authorList>
    </citation>
    <scope>NUCLEOTIDE SEQUENCE [LARGE SCALE GENOMIC DNA]</scope>
    <source>
        <strain evidence="4 5">2CS3</strain>
    </source>
</reference>
<dbReference type="GO" id="GO:0016787">
    <property type="term" value="F:hydrolase activity"/>
    <property type="evidence" value="ECO:0007669"/>
    <property type="project" value="UniProtKB-KW"/>
</dbReference>
<keyword evidence="5" id="KW-1185">Reference proteome</keyword>
<comment type="similarity">
    <text evidence="1">Belongs to the AB hydrolase superfamily. AB hydrolase 2 family.</text>
</comment>
<dbReference type="SUPFAM" id="SSF53474">
    <property type="entry name" value="alpha/beta-Hydrolases"/>
    <property type="match status" value="1"/>
</dbReference>
<proteinExistence type="inferred from homology"/>
<feature type="domain" description="Phospholipase/carboxylesterase/thioesterase" evidence="3">
    <location>
        <begin position="17"/>
        <end position="207"/>
    </location>
</feature>
<sequence length="212" mass="23357">MNIHLQQPVVTRGVPLDNSSAVVMMMHGRNQTTNDILELADRISLPDVHYVAPQAAGNSWYPNGFMSPLNDNEPYLSFALDCYHTRISELLEQGIPVTKLVLLGFSQGACLTAEYAVRRPGRYGGIVLYTGGVIGPEGMQRNVEGSFLDTPVFLGSSDIDGWVPEQRVLETAALYKQMGADTVARIYKDMDHIVNDDEIAFARALIRQVQSA</sequence>
<evidence type="ECO:0000313" key="5">
    <source>
        <dbReference type="Proteomes" id="UP000450917"/>
    </source>
</evidence>
<accession>A0A7X2Z7M7</accession>
<evidence type="ECO:0000256" key="2">
    <source>
        <dbReference type="ARBA" id="ARBA00022801"/>
    </source>
</evidence>